<evidence type="ECO:0000313" key="2">
    <source>
        <dbReference type="Proteomes" id="UP000288227"/>
    </source>
</evidence>
<reference evidence="1 2" key="1">
    <citation type="submission" date="2018-11" db="EMBL/GenBank/DDBJ databases">
        <title>Chryseotalea sanarue gen. nov., sp., nov., a member of the family Cytophagaceae, isolated from a brackish lake in Hamamatsu Japan.</title>
        <authorList>
            <person name="Maejima Y."/>
            <person name="Iino T."/>
            <person name="Muraguchi Y."/>
            <person name="Fukuda K."/>
            <person name="Ohkuma M."/>
            <person name="Moriuchi R."/>
            <person name="Dohra H."/>
            <person name="Kimbara K."/>
            <person name="Shintani M."/>
        </authorList>
    </citation>
    <scope>NUCLEOTIDE SEQUENCE [LARGE SCALE GENOMIC DNA]</scope>
    <source>
        <strain evidence="1 2">Ys</strain>
    </source>
</reference>
<protein>
    <submittedName>
        <fullName evidence="1">Uncharacterized protein</fullName>
    </submittedName>
</protein>
<dbReference type="AlphaFoldDB" id="A0A401U6H7"/>
<sequence>MTNARSLQITPDCDQFNVKVTVDQNNKVVLEVTGLKGKQLLHLVGNKGFAKQNISEEELNNLGKGSYVLIVIDQKGSENFCQKHVDFTIN</sequence>
<proteinExistence type="predicted"/>
<gene>
    <name evidence="1" type="ORF">SanaruYs_07790</name>
</gene>
<comment type="caution">
    <text evidence="1">The sequence shown here is derived from an EMBL/GenBank/DDBJ whole genome shotgun (WGS) entry which is preliminary data.</text>
</comment>
<accession>A0A401U6H7</accession>
<dbReference type="EMBL" id="BHXQ01000001">
    <property type="protein sequence ID" value="GCC50564.1"/>
    <property type="molecule type" value="Genomic_DNA"/>
</dbReference>
<organism evidence="1 2">
    <name type="scientific">Chryseotalea sanaruensis</name>
    <dbReference type="NCBI Taxonomy" id="2482724"/>
    <lineage>
        <taxon>Bacteria</taxon>
        <taxon>Pseudomonadati</taxon>
        <taxon>Bacteroidota</taxon>
        <taxon>Cytophagia</taxon>
        <taxon>Cytophagales</taxon>
        <taxon>Chryseotaleaceae</taxon>
        <taxon>Chryseotalea</taxon>
    </lineage>
</organism>
<dbReference type="Proteomes" id="UP000288227">
    <property type="component" value="Unassembled WGS sequence"/>
</dbReference>
<name>A0A401U6H7_9BACT</name>
<keyword evidence="2" id="KW-1185">Reference proteome</keyword>
<evidence type="ECO:0000313" key="1">
    <source>
        <dbReference type="EMBL" id="GCC50564.1"/>
    </source>
</evidence>